<dbReference type="Pfam" id="PF14108">
    <property type="entry name" value="ABA4-like"/>
    <property type="match status" value="1"/>
</dbReference>
<name>A0A931I4D6_9HYPH</name>
<keyword evidence="1" id="KW-0472">Membrane</keyword>
<feature type="transmembrane region" description="Helical" evidence="1">
    <location>
        <begin position="6"/>
        <end position="25"/>
    </location>
</feature>
<dbReference type="Proteomes" id="UP000631694">
    <property type="component" value="Unassembled WGS sequence"/>
</dbReference>
<evidence type="ECO:0000313" key="2">
    <source>
        <dbReference type="EMBL" id="MBH0239026.1"/>
    </source>
</evidence>
<gene>
    <name evidence="2" type="ORF">I5731_14440</name>
</gene>
<proteinExistence type="predicted"/>
<accession>A0A931I4D6</accession>
<dbReference type="InterPro" id="IPR025461">
    <property type="entry name" value="ABA4-like"/>
</dbReference>
<feature type="transmembrane region" description="Helical" evidence="1">
    <location>
        <begin position="37"/>
        <end position="56"/>
    </location>
</feature>
<sequence length="151" mass="16385">MTPEQVFAMTGPPTLLGWAILILGPRRFRWLNTLPQLVIPLGLSGLYAVLVLRHFAEPGGGYGSLAEVRQLFSSDWVLLAGWVHYLAFDLAIGALLATRMERAGIGRLIQAPILLATFLFGPVGFLLALVTEAALAARLVVPVRLDPSPWT</sequence>
<protein>
    <submittedName>
        <fullName evidence="2">DUF4281 domain-containing protein</fullName>
    </submittedName>
</protein>
<comment type="caution">
    <text evidence="2">The sequence shown here is derived from an EMBL/GenBank/DDBJ whole genome shotgun (WGS) entry which is preliminary data.</text>
</comment>
<dbReference type="RefSeq" id="WP_197312103.1">
    <property type="nucleotide sequence ID" value="NZ_JADZLT010000052.1"/>
</dbReference>
<keyword evidence="1" id="KW-1133">Transmembrane helix</keyword>
<feature type="transmembrane region" description="Helical" evidence="1">
    <location>
        <begin position="108"/>
        <end position="130"/>
    </location>
</feature>
<dbReference type="EMBL" id="JADZLT010000052">
    <property type="protein sequence ID" value="MBH0239026.1"/>
    <property type="molecule type" value="Genomic_DNA"/>
</dbReference>
<evidence type="ECO:0000256" key="1">
    <source>
        <dbReference type="SAM" id="Phobius"/>
    </source>
</evidence>
<keyword evidence="3" id="KW-1185">Reference proteome</keyword>
<organism evidence="2 3">
    <name type="scientific">Methylobrevis albus</name>
    <dbReference type="NCBI Taxonomy" id="2793297"/>
    <lineage>
        <taxon>Bacteria</taxon>
        <taxon>Pseudomonadati</taxon>
        <taxon>Pseudomonadota</taxon>
        <taxon>Alphaproteobacteria</taxon>
        <taxon>Hyphomicrobiales</taxon>
        <taxon>Pleomorphomonadaceae</taxon>
        <taxon>Methylobrevis</taxon>
    </lineage>
</organism>
<reference evidence="2" key="1">
    <citation type="submission" date="2020-12" db="EMBL/GenBank/DDBJ databases">
        <title>Methylobrevis albus sp. nov., isolated from fresh water lack sediment.</title>
        <authorList>
            <person name="Zou Q."/>
        </authorList>
    </citation>
    <scope>NUCLEOTIDE SEQUENCE</scope>
    <source>
        <strain evidence="2">L22</strain>
    </source>
</reference>
<feature type="transmembrane region" description="Helical" evidence="1">
    <location>
        <begin position="76"/>
        <end position="96"/>
    </location>
</feature>
<keyword evidence="1" id="KW-0812">Transmembrane</keyword>
<dbReference type="AlphaFoldDB" id="A0A931I4D6"/>
<evidence type="ECO:0000313" key="3">
    <source>
        <dbReference type="Proteomes" id="UP000631694"/>
    </source>
</evidence>